<name>A0ACB7HCH0_MANES</name>
<proteinExistence type="predicted"/>
<evidence type="ECO:0000313" key="1">
    <source>
        <dbReference type="EMBL" id="KAG8649950.1"/>
    </source>
</evidence>
<gene>
    <name evidence="1" type="ORF">MANES_08G162100v8</name>
</gene>
<keyword evidence="2" id="KW-1185">Reference proteome</keyword>
<evidence type="ECO:0000313" key="2">
    <source>
        <dbReference type="Proteomes" id="UP000091857"/>
    </source>
</evidence>
<comment type="caution">
    <text evidence="1">The sequence shown here is derived from an EMBL/GenBank/DDBJ whole genome shotgun (WGS) entry which is preliminary data.</text>
</comment>
<protein>
    <submittedName>
        <fullName evidence="1">Uncharacterized protein</fullName>
    </submittedName>
</protein>
<reference evidence="2" key="1">
    <citation type="journal article" date="2016" name="Nat. Biotechnol.">
        <title>Sequencing wild and cultivated cassava and related species reveals extensive interspecific hybridization and genetic diversity.</title>
        <authorList>
            <person name="Bredeson J.V."/>
            <person name="Lyons J.B."/>
            <person name="Prochnik S.E."/>
            <person name="Wu G.A."/>
            <person name="Ha C.M."/>
            <person name="Edsinger-Gonzales E."/>
            <person name="Grimwood J."/>
            <person name="Schmutz J."/>
            <person name="Rabbi I.Y."/>
            <person name="Egesi C."/>
            <person name="Nauluvula P."/>
            <person name="Lebot V."/>
            <person name="Ndunguru J."/>
            <person name="Mkamilo G."/>
            <person name="Bart R.S."/>
            <person name="Setter T.L."/>
            <person name="Gleadow R.M."/>
            <person name="Kulakow P."/>
            <person name="Ferguson M.E."/>
            <person name="Rounsley S."/>
            <person name="Rokhsar D.S."/>
        </authorList>
    </citation>
    <scope>NUCLEOTIDE SEQUENCE [LARGE SCALE GENOMIC DNA]</scope>
    <source>
        <strain evidence="2">cv. AM560-2</strain>
    </source>
</reference>
<accession>A0ACB7HCH0</accession>
<dbReference type="EMBL" id="CM004394">
    <property type="protein sequence ID" value="KAG8649950.1"/>
    <property type="molecule type" value="Genomic_DNA"/>
</dbReference>
<sequence>MRWLISHGKTRSQGSSEKKCLWHAIVTILFCMRFLKMAVAIDQHHGFRPFNRSQRCRLQSFTYLDNNIAEISQTNLNHSLKQAFEVANFHRSFSSPCLPLATRLEDKLDANPTVEIVGGHRAPRVRALVVEVAIAIASGIDLMPVSSGLGGAYFIRNKSGDNIAVTKPIDEVGGLMLGHSGMKRSVRVGGTGIREVAAYLLDHDGFAGVPPTALVKINHIGFHINNGAGGTTVSDPPSKVASLQHFVDHDFDAGELGPSGFSVASVHQIGIFDVRLLNLDRHAGNILVKKNDHQENGAIGVVDLVPIDHGLCLPEWLDDPYFEWLHWPQASVAFSESELEYIHNLDPFKDAELLRSELPSLGESSIRVLILCTIFLKQAASVGLCLADIGEMMTREFCGGEENLSVLENLCAKAKASLVTKSNDEDIYDNYDDDDDENSEKNLPKKEEVTIFEFDDESENILNEVSDVPQHVQFPPKMASFSKNPRFSSIRSMPKLQDAAASPPLSKQDDYEDGNTHHKHTYITKENSDNDSGDGIKVGGLTRSISCALHNYNSEIEGISLGDMSGSEWKLFLECFGMLLPEAFEGAKCMGSKQRLGTSCKF</sequence>
<dbReference type="Proteomes" id="UP000091857">
    <property type="component" value="Chromosome 8"/>
</dbReference>
<organism evidence="1 2">
    <name type="scientific">Manihot esculenta</name>
    <name type="common">Cassava</name>
    <name type="synonym">Jatropha manihot</name>
    <dbReference type="NCBI Taxonomy" id="3983"/>
    <lineage>
        <taxon>Eukaryota</taxon>
        <taxon>Viridiplantae</taxon>
        <taxon>Streptophyta</taxon>
        <taxon>Embryophyta</taxon>
        <taxon>Tracheophyta</taxon>
        <taxon>Spermatophyta</taxon>
        <taxon>Magnoliopsida</taxon>
        <taxon>eudicotyledons</taxon>
        <taxon>Gunneridae</taxon>
        <taxon>Pentapetalae</taxon>
        <taxon>rosids</taxon>
        <taxon>fabids</taxon>
        <taxon>Malpighiales</taxon>
        <taxon>Euphorbiaceae</taxon>
        <taxon>Crotonoideae</taxon>
        <taxon>Manihoteae</taxon>
        <taxon>Manihot</taxon>
    </lineage>
</organism>